<sequence>MLAMPCASRNVRARKERLPTIREDECQDLEKDATQVQLTLCRTFGDLEGNVTAEIADDVIKFLKAMPREAFAAALQFLGPKMRHLALSETGSRIVRCAIDKATSADRHVLLAAFRNSVVELSRSTSGHEILVQLIDCIPVFSLNFMICETISCCAELALHKNGSDVIESMLLHFHPTQLSDFSMKLVEAAPRLTRSPSGSRVLQTLVEYGGPSCRELLLRQLLPQAGHLAMNPSGSHLIRKLLEQGDETGQLVAGALLEAVRSKAVQVVNIACSRCGSAVLQQMSSIEAPEVAELQTRLNEAVPFLEKSRYGRRLLPA</sequence>
<evidence type="ECO:0000259" key="3">
    <source>
        <dbReference type="PROSITE" id="PS50303"/>
    </source>
</evidence>
<comment type="caution">
    <text evidence="4">The sequence shown here is derived from an EMBL/GenBank/DDBJ whole genome shotgun (WGS) entry which is preliminary data.</text>
</comment>
<dbReference type="InterPro" id="IPR001313">
    <property type="entry name" value="Pumilio_RNA-bd_rpt"/>
</dbReference>
<dbReference type="GO" id="GO:0003729">
    <property type="term" value="F:mRNA binding"/>
    <property type="evidence" value="ECO:0007669"/>
    <property type="project" value="TreeGrafter"/>
</dbReference>
<protein>
    <recommendedName>
        <fullName evidence="3">PUM-HD domain-containing protein</fullName>
    </recommendedName>
</protein>
<name>A0AA36I1Z4_9DINO</name>
<dbReference type="InterPro" id="IPR016024">
    <property type="entry name" value="ARM-type_fold"/>
</dbReference>
<dbReference type="Gene3D" id="1.25.10.10">
    <property type="entry name" value="Leucine-rich Repeat Variant"/>
    <property type="match status" value="1"/>
</dbReference>
<dbReference type="SUPFAM" id="SSF48371">
    <property type="entry name" value="ARM repeat"/>
    <property type="match status" value="1"/>
</dbReference>
<dbReference type="GO" id="GO:0005737">
    <property type="term" value="C:cytoplasm"/>
    <property type="evidence" value="ECO:0007669"/>
    <property type="project" value="TreeGrafter"/>
</dbReference>
<proteinExistence type="predicted"/>
<dbReference type="SMART" id="SM00025">
    <property type="entry name" value="Pumilio"/>
    <property type="match status" value="5"/>
</dbReference>
<evidence type="ECO:0000313" key="5">
    <source>
        <dbReference type="Proteomes" id="UP001178507"/>
    </source>
</evidence>
<feature type="repeat" description="Pumilio" evidence="2">
    <location>
        <begin position="185"/>
        <end position="220"/>
    </location>
</feature>
<dbReference type="GO" id="GO:0010608">
    <property type="term" value="P:post-transcriptional regulation of gene expression"/>
    <property type="evidence" value="ECO:0007669"/>
    <property type="project" value="TreeGrafter"/>
</dbReference>
<reference evidence="4" key="1">
    <citation type="submission" date="2023-08" db="EMBL/GenBank/DDBJ databases">
        <authorList>
            <person name="Chen Y."/>
            <person name="Shah S."/>
            <person name="Dougan E. K."/>
            <person name="Thang M."/>
            <person name="Chan C."/>
        </authorList>
    </citation>
    <scope>NUCLEOTIDE SEQUENCE</scope>
</reference>
<dbReference type="PANTHER" id="PTHR12537:SF12">
    <property type="entry name" value="MATERNAL PROTEIN PUMILIO"/>
    <property type="match status" value="1"/>
</dbReference>
<evidence type="ECO:0000256" key="1">
    <source>
        <dbReference type="ARBA" id="ARBA00022737"/>
    </source>
</evidence>
<feature type="domain" description="PUM-HD" evidence="3">
    <location>
        <begin position="1"/>
        <end position="318"/>
    </location>
</feature>
<evidence type="ECO:0000313" key="4">
    <source>
        <dbReference type="EMBL" id="CAJ1378669.1"/>
    </source>
</evidence>
<gene>
    <name evidence="4" type="ORF">EVOR1521_LOCUS7151</name>
</gene>
<accession>A0AA36I1Z4</accession>
<dbReference type="EMBL" id="CAUJNA010000558">
    <property type="protein sequence ID" value="CAJ1378669.1"/>
    <property type="molecule type" value="Genomic_DNA"/>
</dbReference>
<dbReference type="InterPro" id="IPR011989">
    <property type="entry name" value="ARM-like"/>
</dbReference>
<dbReference type="PROSITE" id="PS50302">
    <property type="entry name" value="PUM"/>
    <property type="match status" value="2"/>
</dbReference>
<feature type="repeat" description="Pumilio" evidence="2">
    <location>
        <begin position="221"/>
        <end position="259"/>
    </location>
</feature>
<dbReference type="PANTHER" id="PTHR12537">
    <property type="entry name" value="RNA BINDING PROTEIN PUMILIO-RELATED"/>
    <property type="match status" value="1"/>
</dbReference>
<dbReference type="InterPro" id="IPR033133">
    <property type="entry name" value="PUM-HD"/>
</dbReference>
<dbReference type="AlphaFoldDB" id="A0AA36I1Z4"/>
<dbReference type="PROSITE" id="PS50303">
    <property type="entry name" value="PUM_HD"/>
    <property type="match status" value="1"/>
</dbReference>
<evidence type="ECO:0000256" key="2">
    <source>
        <dbReference type="PROSITE-ProRule" id="PRU00317"/>
    </source>
</evidence>
<organism evidence="4 5">
    <name type="scientific">Effrenium voratum</name>
    <dbReference type="NCBI Taxonomy" id="2562239"/>
    <lineage>
        <taxon>Eukaryota</taxon>
        <taxon>Sar</taxon>
        <taxon>Alveolata</taxon>
        <taxon>Dinophyceae</taxon>
        <taxon>Suessiales</taxon>
        <taxon>Symbiodiniaceae</taxon>
        <taxon>Effrenium</taxon>
    </lineage>
</organism>
<dbReference type="Proteomes" id="UP001178507">
    <property type="component" value="Unassembled WGS sequence"/>
</dbReference>
<keyword evidence="1" id="KW-0677">Repeat</keyword>
<keyword evidence="5" id="KW-1185">Reference proteome</keyword>
<dbReference type="Pfam" id="PF00806">
    <property type="entry name" value="PUF"/>
    <property type="match status" value="4"/>
</dbReference>